<keyword evidence="4" id="KW-1185">Reference proteome</keyword>
<evidence type="ECO:0000256" key="2">
    <source>
        <dbReference type="ARBA" id="ARBA00023235"/>
    </source>
</evidence>
<evidence type="ECO:0000313" key="4">
    <source>
        <dbReference type="Proteomes" id="UP000612352"/>
    </source>
</evidence>
<organism evidence="3 4">
    <name type="scientific">Brachybacterium halotolerans</name>
    <dbReference type="NCBI Taxonomy" id="2795215"/>
    <lineage>
        <taxon>Bacteria</taxon>
        <taxon>Bacillati</taxon>
        <taxon>Actinomycetota</taxon>
        <taxon>Actinomycetes</taxon>
        <taxon>Micrococcales</taxon>
        <taxon>Dermabacteraceae</taxon>
        <taxon>Brachybacterium</taxon>
    </lineage>
</organism>
<dbReference type="Gene3D" id="1.50.10.10">
    <property type="match status" value="1"/>
</dbReference>
<proteinExistence type="inferred from homology"/>
<dbReference type="InterPro" id="IPR010819">
    <property type="entry name" value="AGE/CE"/>
</dbReference>
<reference evidence="3 4" key="1">
    <citation type="submission" date="2020-12" db="EMBL/GenBank/DDBJ databases">
        <title>Brachybacterium sp. MASK1Z-5, whole genome shotgun sequence.</title>
        <authorList>
            <person name="Tuo L."/>
        </authorList>
    </citation>
    <scope>NUCLEOTIDE SEQUENCE [LARGE SCALE GENOMIC DNA]</scope>
    <source>
        <strain evidence="3 4">MASK1Z-5</strain>
    </source>
</reference>
<comment type="caution">
    <text evidence="3">The sequence shown here is derived from an EMBL/GenBank/DDBJ whole genome shotgun (WGS) entry which is preliminary data.</text>
</comment>
<dbReference type="SUPFAM" id="SSF48208">
    <property type="entry name" value="Six-hairpin glycosidases"/>
    <property type="match status" value="1"/>
</dbReference>
<sequence length="412" mass="46144">MLRSHLENNVLDWWGRNGADDELGGVLTCFTNRGDLVNHEKYTWSQGRWAWTCALVADEIDLGRVGGDSSLWRDRCARTASFLAAHAFLPDGRTSFRLDEYGRHLADGNGECATSVFADLFAVLGLAGAARTSAEDPGPWIDQAVRTLEQAATSIRQRTAKSAPYSVPAGFRDLAGPMTLLHVADELDRAAPGESTRRIVERAHDDLLGDGDSFLGPEHWWEFQPDVPAADDTLLARHVTPGHLLELLWMLVHIVDRSDRITVPDTLLTSLALRALETGWDRQEGGLLRYVDRGEGGRPVGRLLTTSYEALVQRTWDTKLWWVHAEATYATALLARRTKSPELARWARRVREYTFATFPDPDGREWIQIRTRDGRPLDDVVALPVKDPMHITRSLLLLNALENPRTTEETPN</sequence>
<dbReference type="RefSeq" id="WP_200502198.1">
    <property type="nucleotide sequence ID" value="NZ_JAEDAJ010000004.1"/>
</dbReference>
<evidence type="ECO:0000256" key="1">
    <source>
        <dbReference type="ARBA" id="ARBA00008558"/>
    </source>
</evidence>
<evidence type="ECO:0000313" key="3">
    <source>
        <dbReference type="EMBL" id="MBK0331569.1"/>
    </source>
</evidence>
<dbReference type="Proteomes" id="UP000612352">
    <property type="component" value="Unassembled WGS sequence"/>
</dbReference>
<gene>
    <name evidence="3" type="ORF">I8D64_09150</name>
</gene>
<dbReference type="Pfam" id="PF07221">
    <property type="entry name" value="GlcNAc_2-epim"/>
    <property type="match status" value="1"/>
</dbReference>
<name>A0ABS1BA96_9MICO</name>
<protein>
    <submittedName>
        <fullName evidence="3">AGE family epimerase/isomerase</fullName>
    </submittedName>
</protein>
<keyword evidence="2" id="KW-0413">Isomerase</keyword>
<accession>A0ABS1BA96</accession>
<comment type="similarity">
    <text evidence="1">Belongs to the N-acylglucosamine 2-epimerase family.</text>
</comment>
<dbReference type="InterPro" id="IPR008928">
    <property type="entry name" value="6-hairpin_glycosidase_sf"/>
</dbReference>
<dbReference type="EMBL" id="JAEDAJ010000004">
    <property type="protein sequence ID" value="MBK0331569.1"/>
    <property type="molecule type" value="Genomic_DNA"/>
</dbReference>
<dbReference type="PANTHER" id="PTHR15108">
    <property type="entry name" value="N-ACYLGLUCOSAMINE-2-EPIMERASE"/>
    <property type="match status" value="1"/>
</dbReference>
<dbReference type="InterPro" id="IPR012341">
    <property type="entry name" value="6hp_glycosidase-like_sf"/>
</dbReference>